<dbReference type="Proteomes" id="UP000076532">
    <property type="component" value="Unassembled WGS sequence"/>
</dbReference>
<dbReference type="GO" id="GO:1990904">
    <property type="term" value="C:ribonucleoprotein complex"/>
    <property type="evidence" value="ECO:0007669"/>
    <property type="project" value="UniProtKB-KW"/>
</dbReference>
<accession>A0A166LQ91</accession>
<evidence type="ECO:0008006" key="6">
    <source>
        <dbReference type="Google" id="ProtNLM"/>
    </source>
</evidence>
<gene>
    <name evidence="4" type="ORF">FIBSPDRAFT_952269</name>
</gene>
<protein>
    <recommendedName>
        <fullName evidence="6">40S ribosomal protein S6</fullName>
    </recommendedName>
</protein>
<dbReference type="InterPro" id="IPR001377">
    <property type="entry name" value="Ribosomal_eS6"/>
</dbReference>
<comment type="similarity">
    <text evidence="1">Belongs to the eukaryotic ribosomal protein eS6 family.</text>
</comment>
<dbReference type="AlphaFoldDB" id="A0A166LQ91"/>
<evidence type="ECO:0000256" key="2">
    <source>
        <dbReference type="ARBA" id="ARBA00022980"/>
    </source>
</evidence>
<dbReference type="GO" id="GO:0005840">
    <property type="term" value="C:ribosome"/>
    <property type="evidence" value="ECO:0007669"/>
    <property type="project" value="UniProtKB-KW"/>
</dbReference>
<reference evidence="4 5" key="1">
    <citation type="journal article" date="2016" name="Mol. Biol. Evol.">
        <title>Comparative Genomics of Early-Diverging Mushroom-Forming Fungi Provides Insights into the Origins of Lignocellulose Decay Capabilities.</title>
        <authorList>
            <person name="Nagy L.G."/>
            <person name="Riley R."/>
            <person name="Tritt A."/>
            <person name="Adam C."/>
            <person name="Daum C."/>
            <person name="Floudas D."/>
            <person name="Sun H."/>
            <person name="Yadav J.S."/>
            <person name="Pangilinan J."/>
            <person name="Larsson K.H."/>
            <person name="Matsuura K."/>
            <person name="Barry K."/>
            <person name="Labutti K."/>
            <person name="Kuo R."/>
            <person name="Ohm R.A."/>
            <person name="Bhattacharya S.S."/>
            <person name="Shirouzu T."/>
            <person name="Yoshinaga Y."/>
            <person name="Martin F.M."/>
            <person name="Grigoriev I.V."/>
            <person name="Hibbett D.S."/>
        </authorList>
    </citation>
    <scope>NUCLEOTIDE SEQUENCE [LARGE SCALE GENOMIC DNA]</scope>
    <source>
        <strain evidence="4 5">CBS 109695</strain>
    </source>
</reference>
<keyword evidence="2" id="KW-0689">Ribosomal protein</keyword>
<dbReference type="STRING" id="436010.A0A166LQ91"/>
<proteinExistence type="inferred from homology"/>
<evidence type="ECO:0000313" key="4">
    <source>
        <dbReference type="EMBL" id="KZP23208.1"/>
    </source>
</evidence>
<dbReference type="Gene3D" id="1.20.5.2650">
    <property type="match status" value="1"/>
</dbReference>
<evidence type="ECO:0000256" key="1">
    <source>
        <dbReference type="ARBA" id="ARBA00009312"/>
    </source>
</evidence>
<dbReference type="GO" id="GO:0006412">
    <property type="term" value="P:translation"/>
    <property type="evidence" value="ECO:0007669"/>
    <property type="project" value="InterPro"/>
</dbReference>
<evidence type="ECO:0000313" key="5">
    <source>
        <dbReference type="Proteomes" id="UP000076532"/>
    </source>
</evidence>
<dbReference type="GO" id="GO:0003735">
    <property type="term" value="F:structural constituent of ribosome"/>
    <property type="evidence" value="ECO:0007669"/>
    <property type="project" value="InterPro"/>
</dbReference>
<evidence type="ECO:0000256" key="3">
    <source>
        <dbReference type="ARBA" id="ARBA00023274"/>
    </source>
</evidence>
<keyword evidence="5" id="KW-1185">Reference proteome</keyword>
<name>A0A166LQ91_9AGAM</name>
<sequence>MKHAVLLPYRVKLLCDGHSCYHSRRTDDPGRKSIRGCIVDIIIGPKPSTKFRRFFSLSKQDDAKNAKKAAAKPYTNAPKIQRLVTLLRLHRRRHLHSPKQRRIEHQKEQMEYDVLIAKRVREKKADVAAVKASHKTVAA</sequence>
<keyword evidence="3" id="KW-0687">Ribonucleoprotein</keyword>
<organism evidence="4 5">
    <name type="scientific">Athelia psychrophila</name>
    <dbReference type="NCBI Taxonomy" id="1759441"/>
    <lineage>
        <taxon>Eukaryota</taxon>
        <taxon>Fungi</taxon>
        <taxon>Dikarya</taxon>
        <taxon>Basidiomycota</taxon>
        <taxon>Agaricomycotina</taxon>
        <taxon>Agaricomycetes</taxon>
        <taxon>Agaricomycetidae</taxon>
        <taxon>Atheliales</taxon>
        <taxon>Atheliaceae</taxon>
        <taxon>Athelia</taxon>
    </lineage>
</organism>
<dbReference type="PANTHER" id="PTHR11502">
    <property type="entry name" value="40S RIBOSOMAL PROTEIN S6"/>
    <property type="match status" value="1"/>
</dbReference>
<dbReference type="EMBL" id="KV417534">
    <property type="protein sequence ID" value="KZP23208.1"/>
    <property type="molecule type" value="Genomic_DNA"/>
</dbReference>